<reference evidence="1 2" key="1">
    <citation type="submission" date="2020-08" db="EMBL/GenBank/DDBJ databases">
        <authorList>
            <person name="Liu C."/>
            <person name="Sun Q."/>
        </authorList>
    </citation>
    <scope>NUCLEOTIDE SEQUENCE [LARGE SCALE GENOMIC DNA]</scope>
    <source>
        <strain evidence="1 2">NSJ-62</strain>
    </source>
</reference>
<sequence length="378" mass="40775">MDEKKKTPGRLRRFLIFLLTLIVVLAVVLVAAYRDGTGFDVLRRYFSYGTSEGSGAVPFTYDASTSNRFAPMGSGLAMASATTAQVMTAKENYTQEVKMTHPALDVGKDHMVAYDIGGTSLYVLSASETVLELKAEAEEPFLSANLNGSDYLAVTSEKKGYKGSVSVYDPGGELLFSFHSSDRFVTDGYVLENCKTLAVVTLGQKDSTFLSNVVLYPLDSEEPSGSYTISDGMVLAMGSVNGRLATVSDTQLTFADESGGVKGTYSYGGSFLREYDLGGSDFVPLLLNRYKAGSVGRLVTVSNSGEEIASLDVNDEVFNLSAAGRYVAVLYADRLVIYTEELQEYAILMDTSSARDVLVRPDGSALLLESERATLFLP</sequence>
<name>A0A7G9B1D2_9FIRM</name>
<evidence type="ECO:0000313" key="2">
    <source>
        <dbReference type="Proteomes" id="UP000515960"/>
    </source>
</evidence>
<gene>
    <name evidence="1" type="ORF">H8790_07610</name>
</gene>
<dbReference type="AlphaFoldDB" id="A0A7G9B1D2"/>
<dbReference type="SUPFAM" id="SSF50998">
    <property type="entry name" value="Quinoprotein alcohol dehydrogenase-like"/>
    <property type="match status" value="1"/>
</dbReference>
<accession>A0A7G9B1D2</accession>
<protein>
    <recommendedName>
        <fullName evidence="3">WD40 repeat domain-containing protein</fullName>
    </recommendedName>
</protein>
<dbReference type="KEGG" id="ohi:H8790_07610"/>
<dbReference type="Pfam" id="PF18975">
    <property type="entry name" value="DUF5711"/>
    <property type="match status" value="1"/>
</dbReference>
<dbReference type="InterPro" id="IPR043765">
    <property type="entry name" value="DUF5711"/>
</dbReference>
<organism evidence="1 2">
    <name type="scientific">Oscillibacter hominis</name>
    <dbReference type="NCBI Taxonomy" id="2763056"/>
    <lineage>
        <taxon>Bacteria</taxon>
        <taxon>Bacillati</taxon>
        <taxon>Bacillota</taxon>
        <taxon>Clostridia</taxon>
        <taxon>Eubacteriales</taxon>
        <taxon>Oscillospiraceae</taxon>
        <taxon>Oscillibacter</taxon>
    </lineage>
</organism>
<keyword evidence="2" id="KW-1185">Reference proteome</keyword>
<proteinExistence type="predicted"/>
<dbReference type="EMBL" id="CP060490">
    <property type="protein sequence ID" value="QNL43363.1"/>
    <property type="molecule type" value="Genomic_DNA"/>
</dbReference>
<dbReference type="Proteomes" id="UP000515960">
    <property type="component" value="Chromosome"/>
</dbReference>
<dbReference type="RefSeq" id="WP_187331954.1">
    <property type="nucleotide sequence ID" value="NZ_CP060490.1"/>
</dbReference>
<dbReference type="InterPro" id="IPR011047">
    <property type="entry name" value="Quinoprotein_ADH-like_sf"/>
</dbReference>
<evidence type="ECO:0008006" key="3">
    <source>
        <dbReference type="Google" id="ProtNLM"/>
    </source>
</evidence>
<evidence type="ECO:0000313" key="1">
    <source>
        <dbReference type="EMBL" id="QNL43363.1"/>
    </source>
</evidence>